<organism evidence="3 4">
    <name type="scientific">Streptomyces gilvifuscus</name>
    <dbReference type="NCBI Taxonomy" id="1550617"/>
    <lineage>
        <taxon>Bacteria</taxon>
        <taxon>Bacillati</taxon>
        <taxon>Actinomycetota</taxon>
        <taxon>Actinomycetes</taxon>
        <taxon>Kitasatosporales</taxon>
        <taxon>Streptomycetaceae</taxon>
        <taxon>Streptomyces</taxon>
    </lineage>
</organism>
<sequence>MSRPAEYENGAQGSNIACQPVSGGAQDPPSVYHPQEPPAPSYEEYADPAAAHGWQNAYDETAELPAVMPDADRPRRRAAPGHRARRRPSRWRSPRIAVAGAVGAVSVAAVIAGFSFSGASAGGAGGKEAHTGPSATDLPAPTGQEESAASGDAPESPGGASASTAPAQGAATPGGGTSTPSPTTAAATSPEPSVTATTSEPAPVETTFAPGNSGNNPGHGKRPR</sequence>
<proteinExistence type="predicted"/>
<evidence type="ECO:0000256" key="2">
    <source>
        <dbReference type="SAM" id="Phobius"/>
    </source>
</evidence>
<dbReference type="Proteomes" id="UP001221328">
    <property type="component" value="Unassembled WGS sequence"/>
</dbReference>
<evidence type="ECO:0000256" key="1">
    <source>
        <dbReference type="SAM" id="MobiDB-lite"/>
    </source>
</evidence>
<evidence type="ECO:0000313" key="3">
    <source>
        <dbReference type="EMBL" id="MDC2955626.1"/>
    </source>
</evidence>
<feature type="region of interest" description="Disordered" evidence="1">
    <location>
        <begin position="1"/>
        <end position="96"/>
    </location>
</feature>
<name>A0ABT5FSY8_9ACTN</name>
<accession>A0ABT5FSY8</accession>
<feature type="compositionally biased region" description="Low complexity" evidence="1">
    <location>
        <begin position="145"/>
        <end position="171"/>
    </location>
</feature>
<keyword evidence="2" id="KW-0812">Transmembrane</keyword>
<dbReference type="RefSeq" id="WP_272175421.1">
    <property type="nucleotide sequence ID" value="NZ_JAQOSK010000004.1"/>
</dbReference>
<keyword evidence="2" id="KW-0472">Membrane</keyword>
<reference evidence="3 4" key="1">
    <citation type="journal article" date="2015" name="Int. J. Syst. Evol. Microbiol.">
        <title>Streptomyces gilvifuscus sp. nov., an actinomycete that produces antibacterial compounds isolated from soil.</title>
        <authorList>
            <person name="Nguyen T.M."/>
            <person name="Kim J."/>
        </authorList>
    </citation>
    <scope>NUCLEOTIDE SEQUENCE [LARGE SCALE GENOMIC DNA]</scope>
    <source>
        <strain evidence="3 4">T113</strain>
    </source>
</reference>
<keyword evidence="4" id="KW-1185">Reference proteome</keyword>
<feature type="compositionally biased region" description="Basic residues" evidence="1">
    <location>
        <begin position="74"/>
        <end position="93"/>
    </location>
</feature>
<keyword evidence="2" id="KW-1133">Transmembrane helix</keyword>
<protein>
    <submittedName>
        <fullName evidence="3">Uncharacterized protein</fullName>
    </submittedName>
</protein>
<comment type="caution">
    <text evidence="3">The sequence shown here is derived from an EMBL/GenBank/DDBJ whole genome shotgun (WGS) entry which is preliminary data.</text>
</comment>
<gene>
    <name evidence="3" type="ORF">PO587_14230</name>
</gene>
<feature type="region of interest" description="Disordered" evidence="1">
    <location>
        <begin position="117"/>
        <end position="224"/>
    </location>
</feature>
<dbReference type="EMBL" id="JAQOSK010000004">
    <property type="protein sequence ID" value="MDC2955626.1"/>
    <property type="molecule type" value="Genomic_DNA"/>
</dbReference>
<feature type="compositionally biased region" description="Low complexity" evidence="1">
    <location>
        <begin position="178"/>
        <end position="201"/>
    </location>
</feature>
<feature type="transmembrane region" description="Helical" evidence="2">
    <location>
        <begin position="96"/>
        <end position="116"/>
    </location>
</feature>
<evidence type="ECO:0000313" key="4">
    <source>
        <dbReference type="Proteomes" id="UP001221328"/>
    </source>
</evidence>